<dbReference type="SMART" id="SM00154">
    <property type="entry name" value="ZnF_AN1"/>
    <property type="match status" value="1"/>
</dbReference>
<organism evidence="5">
    <name type="scientific">viral metagenome</name>
    <dbReference type="NCBI Taxonomy" id="1070528"/>
    <lineage>
        <taxon>unclassified sequences</taxon>
        <taxon>metagenomes</taxon>
        <taxon>organismal metagenomes</taxon>
    </lineage>
</organism>
<dbReference type="InterPro" id="IPR000058">
    <property type="entry name" value="Znf_AN1"/>
</dbReference>
<evidence type="ECO:0000256" key="3">
    <source>
        <dbReference type="ARBA" id="ARBA00022833"/>
    </source>
</evidence>
<dbReference type="AlphaFoldDB" id="A0A6C0DBD9"/>
<dbReference type="PANTHER" id="PTHR10634">
    <property type="entry name" value="AN1-TYPE ZINC FINGER PROTEIN"/>
    <property type="match status" value="1"/>
</dbReference>
<proteinExistence type="predicted"/>
<name>A0A6C0DBD9_9ZZZZ</name>
<feature type="domain" description="AN1-type" evidence="4">
    <location>
        <begin position="34"/>
        <end position="81"/>
    </location>
</feature>
<dbReference type="InterPro" id="IPR035896">
    <property type="entry name" value="AN1-like_Znf"/>
</dbReference>
<dbReference type="GO" id="GO:0008270">
    <property type="term" value="F:zinc ion binding"/>
    <property type="evidence" value="ECO:0007669"/>
    <property type="project" value="UniProtKB-KW"/>
</dbReference>
<keyword evidence="2" id="KW-0863">Zinc-finger</keyword>
<dbReference type="PROSITE" id="PS51039">
    <property type="entry name" value="ZF_AN1"/>
    <property type="match status" value="1"/>
</dbReference>
<dbReference type="SUPFAM" id="SSF118310">
    <property type="entry name" value="AN1-like Zinc finger"/>
    <property type="match status" value="1"/>
</dbReference>
<dbReference type="PANTHER" id="PTHR10634:SF67">
    <property type="entry name" value="AN1-TYPE ZINC FINGER PROTEIN 3"/>
    <property type="match status" value="1"/>
</dbReference>
<evidence type="ECO:0000256" key="1">
    <source>
        <dbReference type="ARBA" id="ARBA00022723"/>
    </source>
</evidence>
<dbReference type="EMBL" id="MN739576">
    <property type="protein sequence ID" value="QHT13723.1"/>
    <property type="molecule type" value="Genomic_DNA"/>
</dbReference>
<evidence type="ECO:0000259" key="4">
    <source>
        <dbReference type="PROSITE" id="PS51039"/>
    </source>
</evidence>
<dbReference type="Gene3D" id="4.10.1110.10">
    <property type="entry name" value="AN1-like Zinc finger"/>
    <property type="match status" value="1"/>
</dbReference>
<accession>A0A6C0DBD9</accession>
<evidence type="ECO:0000313" key="5">
    <source>
        <dbReference type="EMBL" id="QHT13723.1"/>
    </source>
</evidence>
<dbReference type="InterPro" id="IPR050652">
    <property type="entry name" value="AN1_A20_ZnFinger"/>
</dbReference>
<keyword evidence="3" id="KW-0862">Zinc</keyword>
<evidence type="ECO:0000256" key="2">
    <source>
        <dbReference type="ARBA" id="ARBA00022771"/>
    </source>
</evidence>
<keyword evidence="1" id="KW-0479">Metal-binding</keyword>
<reference evidence="5" key="1">
    <citation type="journal article" date="2020" name="Nature">
        <title>Giant virus diversity and host interactions through global metagenomics.</title>
        <authorList>
            <person name="Schulz F."/>
            <person name="Roux S."/>
            <person name="Paez-Espino D."/>
            <person name="Jungbluth S."/>
            <person name="Walsh D.A."/>
            <person name="Denef V.J."/>
            <person name="McMahon K.D."/>
            <person name="Konstantinidis K.T."/>
            <person name="Eloe-Fadrosh E.A."/>
            <person name="Kyrpides N.C."/>
            <person name="Woyke T."/>
        </authorList>
    </citation>
    <scope>NUCLEOTIDE SEQUENCE</scope>
    <source>
        <strain evidence="5">GVMAG-M-3300023174-132</strain>
    </source>
</reference>
<sequence length="101" mass="11197">MIFKTQTPTLTSLTTQTVMPQLSLDSAGNCDNTKTKTNRCPCCKHKLHLTDVPCGKCGDRYCMSHRLPELHQCGYDFKEAGRVALTAANPQVRADKVADRI</sequence>
<protein>
    <recommendedName>
        <fullName evidence="4">AN1-type domain-containing protein</fullName>
    </recommendedName>
</protein>